<keyword evidence="3 7" id="KW-0847">Vitamin C</keyword>
<dbReference type="InterPro" id="IPR041097">
    <property type="entry name" value="PKHD_C"/>
</dbReference>
<organism evidence="9 10">
    <name type="scientific">Acinetobacter apis</name>
    <dbReference type="NCBI Taxonomy" id="1229165"/>
    <lineage>
        <taxon>Bacteria</taxon>
        <taxon>Pseudomonadati</taxon>
        <taxon>Pseudomonadota</taxon>
        <taxon>Gammaproteobacteria</taxon>
        <taxon>Moraxellales</taxon>
        <taxon>Moraxellaceae</taxon>
        <taxon>Acinetobacter</taxon>
    </lineage>
</organism>
<evidence type="ECO:0000256" key="2">
    <source>
        <dbReference type="ARBA" id="ARBA00022723"/>
    </source>
</evidence>
<keyword evidence="5 7" id="KW-0560">Oxidoreductase</keyword>
<comment type="cofactor">
    <cofactor evidence="1 7">
        <name>L-ascorbate</name>
        <dbReference type="ChEBI" id="CHEBI:38290"/>
    </cofactor>
</comment>
<feature type="binding site" evidence="7">
    <location>
        <position position="96"/>
    </location>
    <ligand>
        <name>Fe cation</name>
        <dbReference type="ChEBI" id="CHEBI:24875"/>
    </ligand>
</feature>
<keyword evidence="2 7" id="KW-0479">Metal-binding</keyword>
<evidence type="ECO:0000256" key="6">
    <source>
        <dbReference type="ARBA" id="ARBA00023004"/>
    </source>
</evidence>
<reference evidence="10" key="1">
    <citation type="submission" date="2017-06" db="EMBL/GenBank/DDBJ databases">
        <authorList>
            <person name="Varghese N."/>
            <person name="Submissions S."/>
        </authorList>
    </citation>
    <scope>NUCLEOTIDE SEQUENCE [LARGE SCALE GENOMIC DNA]</scope>
    <source>
        <strain evidence="10">ANC 5114</strain>
    </source>
</reference>
<evidence type="ECO:0000313" key="9">
    <source>
        <dbReference type="EMBL" id="SNQ29320.1"/>
    </source>
</evidence>
<evidence type="ECO:0000256" key="3">
    <source>
        <dbReference type="ARBA" id="ARBA00022896"/>
    </source>
</evidence>
<evidence type="ECO:0000256" key="4">
    <source>
        <dbReference type="ARBA" id="ARBA00022964"/>
    </source>
</evidence>
<dbReference type="NCBIfam" id="NF003973">
    <property type="entry name" value="PRK05467.1-2"/>
    <property type="match status" value="1"/>
</dbReference>
<dbReference type="Pfam" id="PF13640">
    <property type="entry name" value="2OG-FeII_Oxy_3"/>
    <property type="match status" value="1"/>
</dbReference>
<dbReference type="GO" id="GO:0016706">
    <property type="term" value="F:2-oxoglutarate-dependent dioxygenase activity"/>
    <property type="evidence" value="ECO:0007669"/>
    <property type="project" value="UniProtKB-UniRule"/>
</dbReference>
<dbReference type="HAMAP" id="MF_00657">
    <property type="entry name" value="Hydroxyl_YbiX"/>
    <property type="match status" value="1"/>
</dbReference>
<dbReference type="NCBIfam" id="NF003975">
    <property type="entry name" value="PRK05467.1-4"/>
    <property type="match status" value="1"/>
</dbReference>
<dbReference type="RefSeq" id="WP_088823301.1">
    <property type="nucleotide sequence ID" value="NZ_FZLN01000001.1"/>
</dbReference>
<dbReference type="AlphaFoldDB" id="A0A217EGJ6"/>
<evidence type="ECO:0000259" key="8">
    <source>
        <dbReference type="PROSITE" id="PS51471"/>
    </source>
</evidence>
<dbReference type="GO" id="GO:0005506">
    <property type="term" value="F:iron ion binding"/>
    <property type="evidence" value="ECO:0007669"/>
    <property type="project" value="UniProtKB-UniRule"/>
</dbReference>
<dbReference type="SMART" id="SM00702">
    <property type="entry name" value="P4Hc"/>
    <property type="match status" value="1"/>
</dbReference>
<feature type="domain" description="Fe2OG dioxygenase" evidence="8">
    <location>
        <begin position="78"/>
        <end position="178"/>
    </location>
</feature>
<evidence type="ECO:0000313" key="10">
    <source>
        <dbReference type="Proteomes" id="UP000243463"/>
    </source>
</evidence>
<dbReference type="GO" id="GO:0006879">
    <property type="term" value="P:intracellular iron ion homeostasis"/>
    <property type="evidence" value="ECO:0007669"/>
    <property type="project" value="TreeGrafter"/>
</dbReference>
<dbReference type="Gene3D" id="2.60.120.620">
    <property type="entry name" value="q2cbj1_9rhob like domain"/>
    <property type="match status" value="1"/>
</dbReference>
<dbReference type="PROSITE" id="PS51471">
    <property type="entry name" value="FE2OG_OXY"/>
    <property type="match status" value="1"/>
</dbReference>
<dbReference type="InterPro" id="IPR005123">
    <property type="entry name" value="Oxoglu/Fe-dep_dioxygenase_dom"/>
</dbReference>
<dbReference type="Gene3D" id="4.10.860.20">
    <property type="entry name" value="Rabenosyn, Rab binding domain"/>
    <property type="match status" value="1"/>
</dbReference>
<gene>
    <name evidence="9" type="ORF">SAMN05444584_1267</name>
</gene>
<dbReference type="GO" id="GO:0006974">
    <property type="term" value="P:DNA damage response"/>
    <property type="evidence" value="ECO:0007669"/>
    <property type="project" value="TreeGrafter"/>
</dbReference>
<evidence type="ECO:0000256" key="7">
    <source>
        <dbReference type="HAMAP-Rule" id="MF_00657"/>
    </source>
</evidence>
<dbReference type="PANTHER" id="PTHR41536:SF1">
    <property type="entry name" value="PKHD-TYPE HYDROXYLASE YBIX"/>
    <property type="match status" value="1"/>
</dbReference>
<feature type="binding site" evidence="7">
    <location>
        <position position="169"/>
    </location>
    <ligand>
        <name>2-oxoglutarate</name>
        <dbReference type="ChEBI" id="CHEBI:16810"/>
    </ligand>
</feature>
<feature type="binding site" evidence="7">
    <location>
        <position position="159"/>
    </location>
    <ligand>
        <name>Fe cation</name>
        <dbReference type="ChEBI" id="CHEBI:24875"/>
    </ligand>
</feature>
<dbReference type="SUPFAM" id="SSF51197">
    <property type="entry name" value="Clavaminate synthase-like"/>
    <property type="match status" value="1"/>
</dbReference>
<dbReference type="OrthoDB" id="9812472at2"/>
<protein>
    <submittedName>
        <fullName evidence="9">PKHD-type hydroxylase</fullName>
    </submittedName>
</protein>
<name>A0A217EGJ6_9GAMM</name>
<dbReference type="InterPro" id="IPR044862">
    <property type="entry name" value="Pro_4_hyd_alph_FE2OG_OXY"/>
</dbReference>
<sequence>MIHHIPHVLHVEQVQYFRERLKQATWTDGKTTTGNLSALVKNNQQLPVDHPIAKELGQHILDALAQYPLFLSAALPLDIMPPFFNQYEISQAFGFHVDNAIRHMPHSNQRIRTDLSCTLFLSDPTEYDGGELVIEDTYGYHEAKLPAGDMILYPSTSLHEVSAITSGCRVASFFWLQSMIRDDSNRHMLFQLDQSIQSLRAEQGDQHPQVVQLTSLYHNLIRKWAEM</sequence>
<keyword evidence="6 7" id="KW-0408">Iron</keyword>
<dbReference type="NCBIfam" id="NF003974">
    <property type="entry name" value="PRK05467.1-3"/>
    <property type="match status" value="1"/>
</dbReference>
<feature type="binding site" evidence="7">
    <location>
        <position position="98"/>
    </location>
    <ligand>
        <name>Fe cation</name>
        <dbReference type="ChEBI" id="CHEBI:24875"/>
    </ligand>
</feature>
<dbReference type="Proteomes" id="UP000243463">
    <property type="component" value="Unassembled WGS sequence"/>
</dbReference>
<dbReference type="EMBL" id="FZLN01000001">
    <property type="protein sequence ID" value="SNQ29320.1"/>
    <property type="molecule type" value="Genomic_DNA"/>
</dbReference>
<evidence type="ECO:0000256" key="5">
    <source>
        <dbReference type="ARBA" id="ARBA00023002"/>
    </source>
</evidence>
<dbReference type="GO" id="GO:0031418">
    <property type="term" value="F:L-ascorbic acid binding"/>
    <property type="evidence" value="ECO:0007669"/>
    <property type="project" value="UniProtKB-KW"/>
</dbReference>
<dbReference type="InterPro" id="IPR006620">
    <property type="entry name" value="Pro_4_hyd_alph"/>
</dbReference>
<keyword evidence="4 7" id="KW-0223">Dioxygenase</keyword>
<dbReference type="PANTHER" id="PTHR41536">
    <property type="entry name" value="PKHD-TYPE HYDROXYLASE YBIX"/>
    <property type="match status" value="1"/>
</dbReference>
<evidence type="ECO:0000256" key="1">
    <source>
        <dbReference type="ARBA" id="ARBA00001961"/>
    </source>
</evidence>
<proteinExistence type="inferred from homology"/>
<dbReference type="Pfam" id="PF18331">
    <property type="entry name" value="PKHD_C"/>
    <property type="match status" value="1"/>
</dbReference>
<keyword evidence="10" id="KW-1185">Reference proteome</keyword>
<comment type="cofactor">
    <cofactor evidence="7">
        <name>Fe(2+)</name>
        <dbReference type="ChEBI" id="CHEBI:29033"/>
    </cofactor>
    <text evidence="7">Binds 1 Fe(2+) ion per subunit.</text>
</comment>
<dbReference type="InterPro" id="IPR023550">
    <property type="entry name" value="PKHD_hydroxylase"/>
</dbReference>
<accession>A0A217EGJ6</accession>